<organism evidence="2">
    <name type="scientific">Picea glauca</name>
    <name type="common">White spruce</name>
    <name type="synonym">Pinus glauca</name>
    <dbReference type="NCBI Taxonomy" id="3330"/>
    <lineage>
        <taxon>Eukaryota</taxon>
        <taxon>Viridiplantae</taxon>
        <taxon>Streptophyta</taxon>
        <taxon>Embryophyta</taxon>
        <taxon>Tracheophyta</taxon>
        <taxon>Spermatophyta</taxon>
        <taxon>Pinopsida</taxon>
        <taxon>Pinidae</taxon>
        <taxon>Conifers I</taxon>
        <taxon>Pinales</taxon>
        <taxon>Pinaceae</taxon>
        <taxon>Picea</taxon>
    </lineage>
</organism>
<name>A0A101LZW2_PICGL</name>
<proteinExistence type="predicted"/>
<protein>
    <submittedName>
        <fullName evidence="2">Uncharacterized protein</fullName>
    </submittedName>
</protein>
<sequence length="46" mass="5168">MLAMAKQQDMDMEQGLDMELMAGMLITLSVLYRALPLPLSIVLEQD</sequence>
<dbReference type="AlphaFoldDB" id="A0A101LZW2"/>
<comment type="caution">
    <text evidence="2">The sequence shown here is derived from an EMBL/GenBank/DDBJ whole genome shotgun (WGS) entry which is preliminary data.</text>
</comment>
<evidence type="ECO:0000256" key="1">
    <source>
        <dbReference type="SAM" id="Phobius"/>
    </source>
</evidence>
<gene>
    <name evidence="2" type="ORF">ABT39_MTgene5384</name>
</gene>
<accession>A0A101LZW2</accession>
<keyword evidence="1" id="KW-0472">Membrane</keyword>
<keyword evidence="1" id="KW-0812">Transmembrane</keyword>
<keyword evidence="1" id="KW-1133">Transmembrane helix</keyword>
<keyword evidence="2" id="KW-0496">Mitochondrion</keyword>
<evidence type="ECO:0000313" key="2">
    <source>
        <dbReference type="EMBL" id="KUM48384.1"/>
    </source>
</evidence>
<feature type="transmembrane region" description="Helical" evidence="1">
    <location>
        <begin position="20"/>
        <end position="43"/>
    </location>
</feature>
<geneLocation type="mitochondrion" evidence="2"/>
<dbReference type="EMBL" id="LKAM01000006">
    <property type="protein sequence ID" value="KUM48384.1"/>
    <property type="molecule type" value="Genomic_DNA"/>
</dbReference>
<reference evidence="2" key="1">
    <citation type="journal article" date="2015" name="Genome Biol. Evol.">
        <title>Organellar Genomes of White Spruce (Picea glauca): Assembly and Annotation.</title>
        <authorList>
            <person name="Jackman S.D."/>
            <person name="Warren R.L."/>
            <person name="Gibb E.A."/>
            <person name="Vandervalk B.P."/>
            <person name="Mohamadi H."/>
            <person name="Chu J."/>
            <person name="Raymond A."/>
            <person name="Pleasance S."/>
            <person name="Coope R."/>
            <person name="Wildung M.R."/>
            <person name="Ritland C.E."/>
            <person name="Bousquet J."/>
            <person name="Jones S.J."/>
            <person name="Bohlmann J."/>
            <person name="Birol I."/>
        </authorList>
    </citation>
    <scope>NUCLEOTIDE SEQUENCE [LARGE SCALE GENOMIC DNA]</scope>
    <source>
        <tissue evidence="2">Flushing bud</tissue>
    </source>
</reference>